<keyword evidence="4" id="KW-1185">Reference proteome</keyword>
<dbReference type="EMBL" id="AZDI01000014">
    <property type="protein sequence ID" value="KRK45145.1"/>
    <property type="molecule type" value="Genomic_DNA"/>
</dbReference>
<feature type="region of interest" description="Disordered" evidence="2">
    <location>
        <begin position="129"/>
        <end position="204"/>
    </location>
</feature>
<dbReference type="InterPro" id="IPR038141">
    <property type="entry name" value="YutD-like_sf"/>
</dbReference>
<feature type="compositionally biased region" description="Low complexity" evidence="2">
    <location>
        <begin position="172"/>
        <end position="186"/>
    </location>
</feature>
<dbReference type="AlphaFoldDB" id="A0A0R1HI60"/>
<dbReference type="InterPro" id="IPR009370">
    <property type="entry name" value="YutD-like"/>
</dbReference>
<organism evidence="3 4">
    <name type="scientific">Dellaglioa algida DSM 15638</name>
    <dbReference type="NCBI Taxonomy" id="1423719"/>
    <lineage>
        <taxon>Bacteria</taxon>
        <taxon>Bacillati</taxon>
        <taxon>Bacillota</taxon>
        <taxon>Bacilli</taxon>
        <taxon>Lactobacillales</taxon>
        <taxon>Lactobacillaceae</taxon>
        <taxon>Dellaglioa</taxon>
    </lineage>
</organism>
<evidence type="ECO:0000256" key="2">
    <source>
        <dbReference type="SAM" id="MobiDB-lite"/>
    </source>
</evidence>
<gene>
    <name evidence="3" type="ORF">FC66_GL000503</name>
</gene>
<keyword evidence="1" id="KW-1015">Disulfide bond</keyword>
<dbReference type="PIRSF" id="PIRSF012565">
    <property type="entry name" value="DUF1027"/>
    <property type="match status" value="1"/>
</dbReference>
<evidence type="ECO:0000313" key="3">
    <source>
        <dbReference type="EMBL" id="KRK45145.1"/>
    </source>
</evidence>
<sequence>MNQAQKEKREQQLAIKAEKLKAYASDVVRQSETRIVIDNRPYDLVSNYRDGFEIEKLTERFSQILTKYDYIVGDWGYDQLRLRGFYKTENKKAYRSQCIDTLEDYLYEYCNFGCSYFVLHNLEIQKPEPVSNPKERKKTIKPVGKRRKQVVKAHTAEKKYQIKNKKPKAPLNKTKPVKTTKNVSKPVPKRTKKHEFVIRQKDKS</sequence>
<evidence type="ECO:0000313" key="4">
    <source>
        <dbReference type="Proteomes" id="UP000051450"/>
    </source>
</evidence>
<evidence type="ECO:0000256" key="1">
    <source>
        <dbReference type="PIRSR" id="PIRSR012565-1"/>
    </source>
</evidence>
<feature type="compositionally biased region" description="Basic residues" evidence="2">
    <location>
        <begin position="135"/>
        <end position="151"/>
    </location>
</feature>
<dbReference type="OrthoDB" id="1650379at2"/>
<comment type="caution">
    <text evidence="3">The sequence shown here is derived from an EMBL/GenBank/DDBJ whole genome shotgun (WGS) entry which is preliminary data.</text>
</comment>
<evidence type="ECO:0008006" key="5">
    <source>
        <dbReference type="Google" id="ProtNLM"/>
    </source>
</evidence>
<dbReference type="Proteomes" id="UP000051450">
    <property type="component" value="Unassembled WGS sequence"/>
</dbReference>
<dbReference type="RefSeq" id="WP_057974761.1">
    <property type="nucleotide sequence ID" value="NZ_AZDI01000014.1"/>
</dbReference>
<dbReference type="Pfam" id="PF06265">
    <property type="entry name" value="YutD-like"/>
    <property type="match status" value="1"/>
</dbReference>
<dbReference type="STRING" id="1423719.FC66_GL000503"/>
<accession>A0A0R1HI60</accession>
<feature type="compositionally biased region" description="Basic and acidic residues" evidence="2">
    <location>
        <begin position="194"/>
        <end position="204"/>
    </location>
</feature>
<dbReference type="Gene3D" id="3.50.4.20">
    <property type="match status" value="1"/>
</dbReference>
<name>A0A0R1HI60_9LACO</name>
<protein>
    <recommendedName>
        <fullName evidence="5">Transcriptional regulator</fullName>
    </recommendedName>
</protein>
<feature type="disulfide bond" evidence="1">
    <location>
        <begin position="110"/>
        <end position="114"/>
    </location>
</feature>
<proteinExistence type="predicted"/>
<dbReference type="PATRIC" id="fig|1423719.4.peg.508"/>
<reference evidence="3 4" key="1">
    <citation type="journal article" date="2015" name="Genome Announc.">
        <title>Expanding the biotechnology potential of lactobacilli through comparative genomics of 213 strains and associated genera.</title>
        <authorList>
            <person name="Sun Z."/>
            <person name="Harris H.M."/>
            <person name="McCann A."/>
            <person name="Guo C."/>
            <person name="Argimon S."/>
            <person name="Zhang W."/>
            <person name="Yang X."/>
            <person name="Jeffery I.B."/>
            <person name="Cooney J.C."/>
            <person name="Kagawa T.F."/>
            <person name="Liu W."/>
            <person name="Song Y."/>
            <person name="Salvetti E."/>
            <person name="Wrobel A."/>
            <person name="Rasinkangas P."/>
            <person name="Parkhill J."/>
            <person name="Rea M.C."/>
            <person name="O'Sullivan O."/>
            <person name="Ritari J."/>
            <person name="Douillard F.P."/>
            <person name="Paul Ross R."/>
            <person name="Yang R."/>
            <person name="Briner A.E."/>
            <person name="Felis G.E."/>
            <person name="de Vos W.M."/>
            <person name="Barrangou R."/>
            <person name="Klaenhammer T.R."/>
            <person name="Caufield P.W."/>
            <person name="Cui Y."/>
            <person name="Zhang H."/>
            <person name="O'Toole P.W."/>
        </authorList>
    </citation>
    <scope>NUCLEOTIDE SEQUENCE [LARGE SCALE GENOMIC DNA]</scope>
    <source>
        <strain evidence="3 4">DSM 15638</strain>
    </source>
</reference>